<proteinExistence type="predicted"/>
<protein>
    <submittedName>
        <fullName evidence="1">Uncharacterized protein</fullName>
    </submittedName>
</protein>
<organism evidence="1 2">
    <name type="scientific">Xylaria curta</name>
    <dbReference type="NCBI Taxonomy" id="42375"/>
    <lineage>
        <taxon>Eukaryota</taxon>
        <taxon>Fungi</taxon>
        <taxon>Dikarya</taxon>
        <taxon>Ascomycota</taxon>
        <taxon>Pezizomycotina</taxon>
        <taxon>Sordariomycetes</taxon>
        <taxon>Xylariomycetidae</taxon>
        <taxon>Xylariales</taxon>
        <taxon>Xylariaceae</taxon>
        <taxon>Xylaria</taxon>
    </lineage>
</organism>
<evidence type="ECO:0000313" key="1">
    <source>
        <dbReference type="EMBL" id="KAJ2992522.1"/>
    </source>
</evidence>
<gene>
    <name evidence="1" type="ORF">NUW58_g2136</name>
</gene>
<sequence length="315" mass="34130">MAMIGIIEYVSWFGIAMKDPQISRHSSSSGAFSTTSSLDNELSQLVIEGDDPPSPQLPRARSHRSSSSEAFSLSSSLNNELSQLVIDHDQPSSSQLVTSGGYHSPQRYVPSEPPPRPATAASDYSSSGESLGSVPDSLDDVFSQLVIEKAIPPSSKSTAQATQPTRLMIPYTQRKQFAGPSVPTSPVREPDEASPVYSSLPSIESPVFGSPSSTGKLSNYFPSRSQSPAQSVPHSTPSTPVRTPRLYRTRSGNLVSHTELRQRKEREDEALDIVLKGIGVLGGAQIPLRRRSITMTLNESGRWRIDSIWEPWGGP</sequence>
<comment type="caution">
    <text evidence="1">The sequence shown here is derived from an EMBL/GenBank/DDBJ whole genome shotgun (WGS) entry which is preliminary data.</text>
</comment>
<evidence type="ECO:0000313" key="2">
    <source>
        <dbReference type="Proteomes" id="UP001143856"/>
    </source>
</evidence>
<dbReference type="Proteomes" id="UP001143856">
    <property type="component" value="Unassembled WGS sequence"/>
</dbReference>
<name>A0ACC1PIM4_9PEZI</name>
<accession>A0ACC1PIM4</accession>
<dbReference type="EMBL" id="JAPDGR010000263">
    <property type="protein sequence ID" value="KAJ2992522.1"/>
    <property type="molecule type" value="Genomic_DNA"/>
</dbReference>
<keyword evidence="2" id="KW-1185">Reference proteome</keyword>
<reference evidence="1" key="1">
    <citation type="submission" date="2022-10" db="EMBL/GenBank/DDBJ databases">
        <title>Genome Sequence of Xylaria curta.</title>
        <authorList>
            <person name="Buettner E."/>
        </authorList>
    </citation>
    <scope>NUCLEOTIDE SEQUENCE</scope>
    <source>
        <strain evidence="1">Babe10</strain>
    </source>
</reference>